<proteinExistence type="predicted"/>
<comment type="caution">
    <text evidence="2">The sequence shown here is derived from an EMBL/GenBank/DDBJ whole genome shotgun (WGS) entry which is preliminary data.</text>
</comment>
<dbReference type="Proteomes" id="UP001172673">
    <property type="component" value="Unassembled WGS sequence"/>
</dbReference>
<protein>
    <submittedName>
        <fullName evidence="2">Uncharacterized protein</fullName>
    </submittedName>
</protein>
<keyword evidence="3" id="KW-1185">Reference proteome</keyword>
<dbReference type="AlphaFoldDB" id="A0AA39CQK6"/>
<name>A0AA39CQK6_9EURO</name>
<evidence type="ECO:0000313" key="2">
    <source>
        <dbReference type="EMBL" id="KAJ9616343.1"/>
    </source>
</evidence>
<dbReference type="EMBL" id="JAPDRK010000001">
    <property type="protein sequence ID" value="KAJ9616343.1"/>
    <property type="molecule type" value="Genomic_DNA"/>
</dbReference>
<accession>A0AA39CQK6</accession>
<reference evidence="2" key="1">
    <citation type="submission" date="2022-10" db="EMBL/GenBank/DDBJ databases">
        <title>Culturing micro-colonial fungi from biological soil crusts in the Mojave desert and describing Neophaeococcomyces mojavensis, and introducing the new genera and species Taxawa tesnikishii.</title>
        <authorList>
            <person name="Kurbessoian T."/>
            <person name="Stajich J.E."/>
        </authorList>
    </citation>
    <scope>NUCLEOTIDE SEQUENCE</scope>
    <source>
        <strain evidence="2">TK_41</strain>
    </source>
</reference>
<gene>
    <name evidence="2" type="ORF">H2200_000061</name>
</gene>
<sequence length="271" mass="30032">MPSKSVPPHFVFVQGQSHGRSGKDSEVQLAKARSHAARVAHRRKNPEARAVPGLAQILSKDHRPRVIRFRLLTQRSEEEEQHNKVPLSDYSPSTGLRVDPFFCLGSADDKGVASAIDFFCSQALCPRFDVLFKVLNMIPVNDFVMESMAADPAFYHVSIAVTRMMLDNLSGLKPSGMVLHHRGLALSNLRKSLAQDDAGVYPTAMCTMVSWLCLRSVPSNHIVLGWMTDYNPIRNPSVIRQDLTCTGTISLQYYPLSAAQELYKPTGEPGP</sequence>
<feature type="region of interest" description="Disordered" evidence="1">
    <location>
        <begin position="1"/>
        <end position="45"/>
    </location>
</feature>
<evidence type="ECO:0000256" key="1">
    <source>
        <dbReference type="SAM" id="MobiDB-lite"/>
    </source>
</evidence>
<feature type="compositionally biased region" description="Basic residues" evidence="1">
    <location>
        <begin position="32"/>
        <end position="44"/>
    </location>
</feature>
<evidence type="ECO:0000313" key="3">
    <source>
        <dbReference type="Proteomes" id="UP001172673"/>
    </source>
</evidence>
<organism evidence="2 3">
    <name type="scientific">Cladophialophora chaetospira</name>
    <dbReference type="NCBI Taxonomy" id="386627"/>
    <lineage>
        <taxon>Eukaryota</taxon>
        <taxon>Fungi</taxon>
        <taxon>Dikarya</taxon>
        <taxon>Ascomycota</taxon>
        <taxon>Pezizomycotina</taxon>
        <taxon>Eurotiomycetes</taxon>
        <taxon>Chaetothyriomycetidae</taxon>
        <taxon>Chaetothyriales</taxon>
        <taxon>Herpotrichiellaceae</taxon>
        <taxon>Cladophialophora</taxon>
    </lineage>
</organism>